<reference evidence="6 7" key="2">
    <citation type="submission" date="2020-01" db="EMBL/GenBank/DDBJ databases">
        <title>Microvirga sp. nov., an arsenate reduction bacterium isolated from Tibet hotspring sediments.</title>
        <authorList>
            <person name="Xian W.-D."/>
            <person name="Li W.-J."/>
        </authorList>
    </citation>
    <scope>NUCLEOTIDE SEQUENCE [LARGE SCALE GENOMIC DNA]</scope>
    <source>
        <strain evidence="6 7">KCTC 23863</strain>
    </source>
</reference>
<feature type="domain" description="PAS" evidence="2">
    <location>
        <begin position="440"/>
        <end position="497"/>
    </location>
</feature>
<reference evidence="6 7" key="1">
    <citation type="submission" date="2019-12" db="EMBL/GenBank/DDBJ databases">
        <authorList>
            <person name="Yuan C.-G."/>
        </authorList>
    </citation>
    <scope>NUCLEOTIDE SEQUENCE [LARGE SCALE GENOMIC DNA]</scope>
    <source>
        <strain evidence="6 7">KCTC 23863</strain>
    </source>
</reference>
<dbReference type="PROSITE" id="PS50112">
    <property type="entry name" value="PAS"/>
    <property type="match status" value="4"/>
</dbReference>
<dbReference type="EMBL" id="WURB01000048">
    <property type="protein sequence ID" value="MXQ14803.1"/>
    <property type="molecule type" value="Genomic_DNA"/>
</dbReference>
<dbReference type="Proteomes" id="UP000436483">
    <property type="component" value="Unassembled WGS sequence"/>
</dbReference>
<dbReference type="PANTHER" id="PTHR44757">
    <property type="entry name" value="DIGUANYLATE CYCLASE DGCP"/>
    <property type="match status" value="1"/>
</dbReference>
<feature type="domain" description="PAC" evidence="3">
    <location>
        <begin position="261"/>
        <end position="313"/>
    </location>
</feature>
<dbReference type="SMART" id="SM00091">
    <property type="entry name" value="PAS"/>
    <property type="match status" value="5"/>
</dbReference>
<dbReference type="NCBIfam" id="TIGR00254">
    <property type="entry name" value="GGDEF"/>
    <property type="match status" value="1"/>
</dbReference>
<dbReference type="Pfam" id="PF08448">
    <property type="entry name" value="PAS_4"/>
    <property type="match status" value="2"/>
</dbReference>
<evidence type="ECO:0000259" key="2">
    <source>
        <dbReference type="PROSITE" id="PS50112"/>
    </source>
</evidence>
<evidence type="ECO:0000259" key="3">
    <source>
        <dbReference type="PROSITE" id="PS50113"/>
    </source>
</evidence>
<feature type="region of interest" description="Disordered" evidence="1">
    <location>
        <begin position="1"/>
        <end position="58"/>
    </location>
</feature>
<dbReference type="InterPro" id="IPR001633">
    <property type="entry name" value="EAL_dom"/>
</dbReference>
<dbReference type="PROSITE" id="PS50113">
    <property type="entry name" value="PAC"/>
    <property type="match status" value="5"/>
</dbReference>
<sequence>MEQSTKVVFSNEEAVPNDETLGLSTVAASGMGQISKPSRISDKSPAPETGASEVRPPNNSLDVLESLLNGLPDPLLVKDRNHRFLLMNDAMCALMGRSRAETLGRSDPDIVPEEQARAYWADDDEVFTTGREKEIEEQLTVADGSVRLLKTRKRAITVPGPNGPEPFLIVSILDITESRRAEMVLRESEERFRNLANGAPVMIWMSDPSGEGTFVNKLWLEVTGQTYEEALGYGWLKALHPDDRGRVEQIFISASAHQEPYQAEYRLRRADGSWAWVIDIGQPRFTADGTFQGYVGSALDITERQQAEAALRESEEHYRYSVDLNPQIPWIADAQGNILDISQRWCDLMGMSRDETLGQGWAKTLHPDDLEPTMRRWADALASGEAFDTEYRLRLADGNYRWFRARAAARRDDSGAIVRWYGSAEDIHDHKQAALALRAREQQLQTVFSQTVVGILHHDRNNRVLMVNQRYCEILGRSPDELDGISLAQFTHPEDIEWQAPLFQEHNQTGEPLQLEKRYVRPDGSVVWCNVNVSYVRDETGSIVGTITVAEDISARKLAEEHAREAHNLLQEVIDSVDDLIFVKDRSGRYAIANRKFGGTRVLGKNDHDLFPADLAEKYHRDDQRVLASGSKLSVEEYFADERNRRYVHTVKVPWRKNDETIGVIGISRDITARKEAEERLRWAAHHDELTALPNRRLFQEQIQKAFGEASRTQRRVGLLAMDVDHFKQINDKFGHDMGDAFLKGFAQRLCEVVGTRGMVARLGGDEFAVLLPDVGSENDVPSVANAILTHMREPLTLSGNVLDCRTSIGGTITIPEINITPDELRKQADLALYNSKAAGRSVFTMFRAAMREDSQKIASALEVAGQAVAFDWIVPFYQPKVDLESGALAGFEALLRWHHPRTGIQSPAAIAPAFDDTDLGIAIGERMRSCVLKHIRDWLDAGIETGRIAINASSAEFRRDNYAEQVLRELSRTGIPTSCLEVEVTEGVFLGYGSEFVERALRKLNAEGVTIALDDFGTGYASLSHLKQFPVNILKIDRSFVSDMETDASDAAVVKAVLSLGQNLGIRVVAEGIEMAEQAALLRNGRCDMGQGYYFSRPMPGSDVPRFISSWAGRKEY</sequence>
<dbReference type="InterPro" id="IPR000014">
    <property type="entry name" value="PAS"/>
</dbReference>
<dbReference type="SUPFAM" id="SSF55073">
    <property type="entry name" value="Nucleotide cyclase"/>
    <property type="match status" value="1"/>
</dbReference>
<dbReference type="SUPFAM" id="SSF55785">
    <property type="entry name" value="PYP-like sensor domain (PAS domain)"/>
    <property type="match status" value="5"/>
</dbReference>
<feature type="domain" description="PAC" evidence="3">
    <location>
        <begin position="513"/>
        <end position="565"/>
    </location>
</feature>
<dbReference type="CDD" id="cd00130">
    <property type="entry name" value="PAS"/>
    <property type="match status" value="4"/>
</dbReference>
<dbReference type="SUPFAM" id="SSF141868">
    <property type="entry name" value="EAL domain-like"/>
    <property type="match status" value="1"/>
</dbReference>
<feature type="domain" description="PAS" evidence="2">
    <location>
        <begin position="314"/>
        <end position="384"/>
    </location>
</feature>
<dbReference type="InterPro" id="IPR013656">
    <property type="entry name" value="PAS_4"/>
</dbReference>
<protein>
    <submittedName>
        <fullName evidence="6">PAS domain S-box protein</fullName>
    </submittedName>
</protein>
<dbReference type="PANTHER" id="PTHR44757:SF2">
    <property type="entry name" value="BIOFILM ARCHITECTURE MAINTENANCE PROTEIN MBAA"/>
    <property type="match status" value="1"/>
</dbReference>
<dbReference type="InterPro" id="IPR013655">
    <property type="entry name" value="PAS_fold_3"/>
</dbReference>
<evidence type="ECO:0000259" key="5">
    <source>
        <dbReference type="PROSITE" id="PS50887"/>
    </source>
</evidence>
<dbReference type="SMART" id="SM00267">
    <property type="entry name" value="GGDEF"/>
    <property type="match status" value="1"/>
</dbReference>
<feature type="domain" description="PAC" evidence="3">
    <location>
        <begin position="387"/>
        <end position="439"/>
    </location>
</feature>
<feature type="domain" description="GGDEF" evidence="5">
    <location>
        <begin position="715"/>
        <end position="849"/>
    </location>
</feature>
<dbReference type="PROSITE" id="PS50883">
    <property type="entry name" value="EAL"/>
    <property type="match status" value="1"/>
</dbReference>
<dbReference type="InterPro" id="IPR035965">
    <property type="entry name" value="PAS-like_dom_sf"/>
</dbReference>
<dbReference type="SMART" id="SM00086">
    <property type="entry name" value="PAC"/>
    <property type="match status" value="5"/>
</dbReference>
<proteinExistence type="predicted"/>
<feature type="domain" description="PAC" evidence="3">
    <location>
        <begin position="133"/>
        <end position="187"/>
    </location>
</feature>
<dbReference type="InterPro" id="IPR035919">
    <property type="entry name" value="EAL_sf"/>
</dbReference>
<dbReference type="PROSITE" id="PS50887">
    <property type="entry name" value="GGDEF"/>
    <property type="match status" value="1"/>
</dbReference>
<comment type="caution">
    <text evidence="6">The sequence shown here is derived from an EMBL/GenBank/DDBJ whole genome shotgun (WGS) entry which is preliminary data.</text>
</comment>
<dbReference type="InterPro" id="IPR001610">
    <property type="entry name" value="PAC"/>
</dbReference>
<evidence type="ECO:0000313" key="7">
    <source>
        <dbReference type="Proteomes" id="UP000436483"/>
    </source>
</evidence>
<accession>A0A7X3MXD7</accession>
<dbReference type="InterPro" id="IPR043128">
    <property type="entry name" value="Rev_trsase/Diguanyl_cyclase"/>
</dbReference>
<feature type="domain" description="PAS" evidence="2">
    <location>
        <begin position="60"/>
        <end position="106"/>
    </location>
</feature>
<gene>
    <name evidence="6" type="ORF">GR328_25820</name>
</gene>
<dbReference type="InterPro" id="IPR000160">
    <property type="entry name" value="GGDEF_dom"/>
</dbReference>
<dbReference type="Pfam" id="PF00990">
    <property type="entry name" value="GGDEF"/>
    <property type="match status" value="1"/>
</dbReference>
<dbReference type="CDD" id="cd01948">
    <property type="entry name" value="EAL"/>
    <property type="match status" value="1"/>
</dbReference>
<dbReference type="InterPro" id="IPR029787">
    <property type="entry name" value="Nucleotide_cyclase"/>
</dbReference>
<dbReference type="InterPro" id="IPR052155">
    <property type="entry name" value="Biofilm_reg_signaling"/>
</dbReference>
<dbReference type="FunFam" id="3.30.450.20:FF:000099">
    <property type="entry name" value="Sensory box sensor histidine kinase"/>
    <property type="match status" value="2"/>
</dbReference>
<feature type="domain" description="PAS" evidence="2">
    <location>
        <begin position="188"/>
        <end position="259"/>
    </location>
</feature>
<dbReference type="Pfam" id="PF08447">
    <property type="entry name" value="PAS_3"/>
    <property type="match status" value="3"/>
</dbReference>
<dbReference type="RefSeq" id="WP_160888514.1">
    <property type="nucleotide sequence ID" value="NZ_WURB01000048.1"/>
</dbReference>
<dbReference type="InterPro" id="IPR000700">
    <property type="entry name" value="PAS-assoc_C"/>
</dbReference>
<dbReference type="Gene3D" id="3.20.20.450">
    <property type="entry name" value="EAL domain"/>
    <property type="match status" value="1"/>
</dbReference>
<evidence type="ECO:0000259" key="4">
    <source>
        <dbReference type="PROSITE" id="PS50883"/>
    </source>
</evidence>
<dbReference type="SMART" id="SM00052">
    <property type="entry name" value="EAL"/>
    <property type="match status" value="1"/>
</dbReference>
<dbReference type="Gene3D" id="3.30.70.270">
    <property type="match status" value="1"/>
</dbReference>
<dbReference type="NCBIfam" id="TIGR00229">
    <property type="entry name" value="sensory_box"/>
    <property type="match status" value="5"/>
</dbReference>
<keyword evidence="7" id="KW-1185">Reference proteome</keyword>
<feature type="domain" description="EAL" evidence="4">
    <location>
        <begin position="851"/>
        <end position="1113"/>
    </location>
</feature>
<dbReference type="Pfam" id="PF00563">
    <property type="entry name" value="EAL"/>
    <property type="match status" value="1"/>
</dbReference>
<evidence type="ECO:0000256" key="1">
    <source>
        <dbReference type="SAM" id="MobiDB-lite"/>
    </source>
</evidence>
<dbReference type="AlphaFoldDB" id="A0A7X3MXD7"/>
<dbReference type="Gene3D" id="3.30.450.20">
    <property type="entry name" value="PAS domain"/>
    <property type="match status" value="5"/>
</dbReference>
<feature type="domain" description="PAC" evidence="3">
    <location>
        <begin position="629"/>
        <end position="683"/>
    </location>
</feature>
<dbReference type="OrthoDB" id="9814202at2"/>
<name>A0A7X3MXD7_9HYPH</name>
<organism evidence="6 7">
    <name type="scientific">Microvirga makkahensis</name>
    <dbReference type="NCBI Taxonomy" id="1128670"/>
    <lineage>
        <taxon>Bacteria</taxon>
        <taxon>Pseudomonadati</taxon>
        <taxon>Pseudomonadota</taxon>
        <taxon>Alphaproteobacteria</taxon>
        <taxon>Hyphomicrobiales</taxon>
        <taxon>Methylobacteriaceae</taxon>
        <taxon>Microvirga</taxon>
    </lineage>
</organism>
<dbReference type="CDD" id="cd01949">
    <property type="entry name" value="GGDEF"/>
    <property type="match status" value="1"/>
</dbReference>
<evidence type="ECO:0000313" key="6">
    <source>
        <dbReference type="EMBL" id="MXQ14803.1"/>
    </source>
</evidence>